<dbReference type="InterPro" id="IPR010652">
    <property type="entry name" value="DUF1232"/>
</dbReference>
<dbReference type="Proteomes" id="UP000294850">
    <property type="component" value="Unassembled WGS sequence"/>
</dbReference>
<accession>A0A4R5DQI1</accession>
<evidence type="ECO:0000256" key="4">
    <source>
        <dbReference type="ARBA" id="ARBA00023136"/>
    </source>
</evidence>
<feature type="transmembrane region" description="Helical" evidence="5">
    <location>
        <begin position="103"/>
        <end position="124"/>
    </location>
</feature>
<organism evidence="7 8">
    <name type="scientific">Dyadobacter psychrotolerans</name>
    <dbReference type="NCBI Taxonomy" id="2541721"/>
    <lineage>
        <taxon>Bacteria</taxon>
        <taxon>Pseudomonadati</taxon>
        <taxon>Bacteroidota</taxon>
        <taxon>Cytophagia</taxon>
        <taxon>Cytophagales</taxon>
        <taxon>Spirosomataceae</taxon>
        <taxon>Dyadobacter</taxon>
    </lineage>
</organism>
<evidence type="ECO:0000313" key="7">
    <source>
        <dbReference type="EMBL" id="TDE13265.1"/>
    </source>
</evidence>
<evidence type="ECO:0000259" key="6">
    <source>
        <dbReference type="Pfam" id="PF06803"/>
    </source>
</evidence>
<evidence type="ECO:0000256" key="2">
    <source>
        <dbReference type="ARBA" id="ARBA00022692"/>
    </source>
</evidence>
<proteinExistence type="predicted"/>
<keyword evidence="8" id="KW-1185">Reference proteome</keyword>
<gene>
    <name evidence="7" type="ORF">E0F88_19650</name>
</gene>
<sequence length="140" mass="16361">MSLLKNLKTRAKQLKNESFTLYYAYLDPRTPWQAKCLIAVTIGYLFSPIDLIPDFIPILGILDDLILVPLLIRWSISIIPPEILIESRLKADLRASQQTPTSWWFAMMIILIWLIAAYGLYHLLYPYLKFHWNSVINKHS</sequence>
<reference evidence="7 8" key="1">
    <citation type="submission" date="2019-03" db="EMBL/GenBank/DDBJ databases">
        <title>Dyadobacter AR-3-6 sp. nov., isolated from arctic soil.</title>
        <authorList>
            <person name="Chaudhary D.K."/>
        </authorList>
    </citation>
    <scope>NUCLEOTIDE SEQUENCE [LARGE SCALE GENOMIC DNA]</scope>
    <source>
        <strain evidence="7 8">AR-3-6</strain>
    </source>
</reference>
<dbReference type="RefSeq" id="WP_131959987.1">
    <property type="nucleotide sequence ID" value="NZ_SMFL01000007.1"/>
</dbReference>
<keyword evidence="2 5" id="KW-0812">Transmembrane</keyword>
<feature type="domain" description="DUF1232" evidence="6">
    <location>
        <begin position="34"/>
        <end position="70"/>
    </location>
</feature>
<name>A0A4R5DQI1_9BACT</name>
<evidence type="ECO:0000256" key="5">
    <source>
        <dbReference type="SAM" id="Phobius"/>
    </source>
</evidence>
<dbReference type="EMBL" id="SMFL01000007">
    <property type="protein sequence ID" value="TDE13265.1"/>
    <property type="molecule type" value="Genomic_DNA"/>
</dbReference>
<keyword evidence="3 5" id="KW-1133">Transmembrane helix</keyword>
<dbReference type="AlphaFoldDB" id="A0A4R5DQI1"/>
<evidence type="ECO:0000256" key="3">
    <source>
        <dbReference type="ARBA" id="ARBA00022989"/>
    </source>
</evidence>
<protein>
    <submittedName>
        <fullName evidence="7">DUF1232 domain-containing protein</fullName>
    </submittedName>
</protein>
<keyword evidence="4 5" id="KW-0472">Membrane</keyword>
<dbReference type="Pfam" id="PF06803">
    <property type="entry name" value="DUF1232"/>
    <property type="match status" value="1"/>
</dbReference>
<evidence type="ECO:0000256" key="1">
    <source>
        <dbReference type="ARBA" id="ARBA00004127"/>
    </source>
</evidence>
<evidence type="ECO:0000313" key="8">
    <source>
        <dbReference type="Proteomes" id="UP000294850"/>
    </source>
</evidence>
<dbReference type="OrthoDB" id="9800202at2"/>
<comment type="caution">
    <text evidence="7">The sequence shown here is derived from an EMBL/GenBank/DDBJ whole genome shotgun (WGS) entry which is preliminary data.</text>
</comment>
<comment type="subcellular location">
    <subcellularLocation>
        <location evidence="1">Endomembrane system</location>
        <topology evidence="1">Multi-pass membrane protein</topology>
    </subcellularLocation>
</comment>
<dbReference type="GO" id="GO:0012505">
    <property type="term" value="C:endomembrane system"/>
    <property type="evidence" value="ECO:0007669"/>
    <property type="project" value="UniProtKB-SubCell"/>
</dbReference>